<dbReference type="SUPFAM" id="SSF48576">
    <property type="entry name" value="Terpenoid synthases"/>
    <property type="match status" value="1"/>
</dbReference>
<keyword evidence="4" id="KW-0479">Metal-binding</keyword>
<evidence type="ECO:0000256" key="3">
    <source>
        <dbReference type="ARBA" id="ARBA00022679"/>
    </source>
</evidence>
<dbReference type="InterPro" id="IPR000092">
    <property type="entry name" value="Polyprenyl_synt"/>
</dbReference>
<feature type="non-terminal residue" evidence="6">
    <location>
        <position position="200"/>
    </location>
</feature>
<keyword evidence="3" id="KW-0808">Transferase</keyword>
<accession>X1RKZ3</accession>
<evidence type="ECO:0000313" key="6">
    <source>
        <dbReference type="EMBL" id="GAI81303.1"/>
    </source>
</evidence>
<dbReference type="Pfam" id="PF00348">
    <property type="entry name" value="polyprenyl_synt"/>
    <property type="match status" value="1"/>
</dbReference>
<comment type="similarity">
    <text evidence="2">Belongs to the FPP/GGPP synthase family.</text>
</comment>
<keyword evidence="5" id="KW-0460">Magnesium</keyword>
<dbReference type="InterPro" id="IPR008949">
    <property type="entry name" value="Isoprenoid_synthase_dom_sf"/>
</dbReference>
<dbReference type="PROSITE" id="PS00723">
    <property type="entry name" value="POLYPRENYL_SYNTHASE_1"/>
    <property type="match status" value="1"/>
</dbReference>
<reference evidence="6" key="1">
    <citation type="journal article" date="2014" name="Front. Microbiol.">
        <title>High frequency of phylogenetically diverse reductive dehalogenase-homologous genes in deep subseafloor sedimentary metagenomes.</title>
        <authorList>
            <person name="Kawai M."/>
            <person name="Futagami T."/>
            <person name="Toyoda A."/>
            <person name="Takaki Y."/>
            <person name="Nishi S."/>
            <person name="Hori S."/>
            <person name="Arai W."/>
            <person name="Tsubouchi T."/>
            <person name="Morono Y."/>
            <person name="Uchiyama I."/>
            <person name="Ito T."/>
            <person name="Fujiyama A."/>
            <person name="Inagaki F."/>
            <person name="Takami H."/>
        </authorList>
    </citation>
    <scope>NUCLEOTIDE SEQUENCE</scope>
    <source>
        <strain evidence="6">Expedition CK06-06</strain>
    </source>
</reference>
<dbReference type="PANTHER" id="PTHR12001:SF85">
    <property type="entry name" value="SHORT CHAIN ISOPRENYL DIPHOSPHATE SYNTHASE"/>
    <property type="match status" value="1"/>
</dbReference>
<comment type="caution">
    <text evidence="6">The sequence shown here is derived from an EMBL/GenBank/DDBJ whole genome shotgun (WGS) entry which is preliminary data.</text>
</comment>
<gene>
    <name evidence="6" type="ORF">S12H4_19096</name>
</gene>
<dbReference type="GO" id="GO:0008299">
    <property type="term" value="P:isoprenoid biosynthetic process"/>
    <property type="evidence" value="ECO:0007669"/>
    <property type="project" value="InterPro"/>
</dbReference>
<name>X1RKZ3_9ZZZZ</name>
<evidence type="ECO:0000256" key="2">
    <source>
        <dbReference type="ARBA" id="ARBA00006706"/>
    </source>
</evidence>
<evidence type="ECO:0000256" key="5">
    <source>
        <dbReference type="ARBA" id="ARBA00022842"/>
    </source>
</evidence>
<sequence length="200" mass="22603">MLSIDKFRYELQNEIEIFINSISDEQQRNQMRFVFCGDCKTPTWGSLARGSLLLLLSGGGSVRNLLAIAIEVIHHASLIVDDQIDKAHTRRGKAAFWVKYSPEECILFSHVMVSMAITDLVTFDRSHDGVNHAQSYTLEAMRHMFDAELESRQMLFYNLEIYLSRARRKTGSLYGLVGQLAGLIPTTVISNRNSCVSALQ</sequence>
<evidence type="ECO:0000256" key="4">
    <source>
        <dbReference type="ARBA" id="ARBA00022723"/>
    </source>
</evidence>
<dbReference type="GO" id="GO:0004659">
    <property type="term" value="F:prenyltransferase activity"/>
    <property type="evidence" value="ECO:0007669"/>
    <property type="project" value="InterPro"/>
</dbReference>
<evidence type="ECO:0008006" key="7">
    <source>
        <dbReference type="Google" id="ProtNLM"/>
    </source>
</evidence>
<organism evidence="6">
    <name type="scientific">marine sediment metagenome</name>
    <dbReference type="NCBI Taxonomy" id="412755"/>
    <lineage>
        <taxon>unclassified sequences</taxon>
        <taxon>metagenomes</taxon>
        <taxon>ecological metagenomes</taxon>
    </lineage>
</organism>
<comment type="cofactor">
    <cofactor evidence="1">
        <name>Mg(2+)</name>
        <dbReference type="ChEBI" id="CHEBI:18420"/>
    </cofactor>
</comment>
<dbReference type="AlphaFoldDB" id="X1RKZ3"/>
<protein>
    <recommendedName>
        <fullName evidence="7">Polyprenyl synthetase</fullName>
    </recommendedName>
</protein>
<proteinExistence type="inferred from homology"/>
<dbReference type="EMBL" id="BARW01009505">
    <property type="protein sequence ID" value="GAI81303.1"/>
    <property type="molecule type" value="Genomic_DNA"/>
</dbReference>
<dbReference type="GO" id="GO:0046872">
    <property type="term" value="F:metal ion binding"/>
    <property type="evidence" value="ECO:0007669"/>
    <property type="project" value="UniProtKB-KW"/>
</dbReference>
<dbReference type="InterPro" id="IPR033749">
    <property type="entry name" value="Polyprenyl_synt_CS"/>
</dbReference>
<evidence type="ECO:0000256" key="1">
    <source>
        <dbReference type="ARBA" id="ARBA00001946"/>
    </source>
</evidence>
<dbReference type="Gene3D" id="1.10.600.10">
    <property type="entry name" value="Farnesyl Diphosphate Synthase"/>
    <property type="match status" value="1"/>
</dbReference>
<dbReference type="PANTHER" id="PTHR12001">
    <property type="entry name" value="GERANYLGERANYL PYROPHOSPHATE SYNTHASE"/>
    <property type="match status" value="1"/>
</dbReference>